<organism evidence="1 2">
    <name type="scientific">Pseudomonas cannabina</name>
    <dbReference type="NCBI Taxonomy" id="86840"/>
    <lineage>
        <taxon>Bacteria</taxon>
        <taxon>Pseudomonadati</taxon>
        <taxon>Pseudomonadota</taxon>
        <taxon>Gammaproteobacteria</taxon>
        <taxon>Pseudomonadales</taxon>
        <taxon>Pseudomonadaceae</taxon>
        <taxon>Pseudomonas</taxon>
    </lineage>
</organism>
<dbReference type="PATRIC" id="fig|86840.3.peg.445"/>
<dbReference type="EMBL" id="LJPX01000268">
    <property type="protein sequence ID" value="KPW74962.1"/>
    <property type="molecule type" value="Genomic_DNA"/>
</dbReference>
<accession>A0A0P9QVL2</accession>
<proteinExistence type="predicted"/>
<protein>
    <submittedName>
        <fullName evidence="1">Uncharacterized protein</fullName>
    </submittedName>
</protein>
<dbReference type="AlphaFoldDB" id="A0A0P9QVL2"/>
<name>A0A0P9QVL2_PSECA</name>
<gene>
    <name evidence="1" type="ORF">ALO81_200090</name>
</gene>
<comment type="caution">
    <text evidence="1">The sequence shown here is derived from an EMBL/GenBank/DDBJ whole genome shotgun (WGS) entry which is preliminary data.</text>
</comment>
<dbReference type="Proteomes" id="UP000050564">
    <property type="component" value="Unassembled WGS sequence"/>
</dbReference>
<reference evidence="1 2" key="1">
    <citation type="submission" date="2015-09" db="EMBL/GenBank/DDBJ databases">
        <title>Genome announcement of multiple Pseudomonas syringae strains.</title>
        <authorList>
            <person name="Thakur S."/>
            <person name="Wang P.W."/>
            <person name="Gong Y."/>
            <person name="Weir B.S."/>
            <person name="Guttman D.S."/>
        </authorList>
    </citation>
    <scope>NUCLEOTIDE SEQUENCE [LARGE SCALE GENOMIC DNA]</scope>
    <source>
        <strain evidence="1 2">ICMP2823</strain>
    </source>
</reference>
<evidence type="ECO:0000313" key="2">
    <source>
        <dbReference type="Proteomes" id="UP000050564"/>
    </source>
</evidence>
<evidence type="ECO:0000313" key="1">
    <source>
        <dbReference type="EMBL" id="KPW74962.1"/>
    </source>
</evidence>
<sequence>MISMMTMVYECVHLVREVLQQRSQLQITRPTYAEAIDEKSSIRKPPRRPG</sequence>